<dbReference type="Pfam" id="PF10536">
    <property type="entry name" value="PMD"/>
    <property type="match status" value="1"/>
</dbReference>
<keyword evidence="1" id="KW-0472">Membrane</keyword>
<accession>A0A7J8XN07</accession>
<dbReference type="GO" id="GO:0010073">
    <property type="term" value="P:meristem maintenance"/>
    <property type="evidence" value="ECO:0007669"/>
    <property type="project" value="InterPro"/>
</dbReference>
<evidence type="ECO:0000259" key="2">
    <source>
        <dbReference type="Pfam" id="PF10536"/>
    </source>
</evidence>
<dbReference type="InterPro" id="IPR044824">
    <property type="entry name" value="MAIN-like"/>
</dbReference>
<evidence type="ECO:0000313" key="4">
    <source>
        <dbReference type="Proteomes" id="UP000593577"/>
    </source>
</evidence>
<evidence type="ECO:0000313" key="3">
    <source>
        <dbReference type="EMBL" id="MBA0688460.1"/>
    </source>
</evidence>
<dbReference type="AlphaFoldDB" id="A0A7J8XN07"/>
<dbReference type="PANTHER" id="PTHR46033">
    <property type="entry name" value="PROTEIN MAIN-LIKE 2"/>
    <property type="match status" value="1"/>
</dbReference>
<comment type="caution">
    <text evidence="3">The sequence shown here is derived from an EMBL/GenBank/DDBJ whole genome shotgun (WGS) entry which is preliminary data.</text>
</comment>
<protein>
    <recommendedName>
        <fullName evidence="2">Aminotransferase-like plant mobile domain-containing protein</fullName>
    </recommendedName>
</protein>
<dbReference type="EMBL" id="JABFAA010000008">
    <property type="protein sequence ID" value="MBA0688460.1"/>
    <property type="molecule type" value="Genomic_DNA"/>
</dbReference>
<sequence>MATSLIRFDEKHISTTQVVMANDCVLEGIIHNLATLPITEIHGYLQEARFLHTSRMLRGCKLNPTLISALVARWRSETHTFHLPYSDCIITLEDLELQLSLLVDGSVVTGSVIVPSKKEALLGKVPNSFEGGQVRMKWWETNFKKLPPHATDVVATTPCELQRMRKTELGISSVGYVVPGVVSLVGLVATTVSMSLVSDPYMFSLVTRLNHELSYAGQLDQLKDIRLLLNQPSEVERMWDAKVSFIVYATIEMHESDQVDLWGKNEEDWKEIHKDYIDAWDCRMEFLPI</sequence>
<organism evidence="3 4">
    <name type="scientific">Gossypium aridum</name>
    <name type="common">American cotton</name>
    <name type="synonym">Erioxylum aridum</name>
    <dbReference type="NCBI Taxonomy" id="34290"/>
    <lineage>
        <taxon>Eukaryota</taxon>
        <taxon>Viridiplantae</taxon>
        <taxon>Streptophyta</taxon>
        <taxon>Embryophyta</taxon>
        <taxon>Tracheophyta</taxon>
        <taxon>Spermatophyta</taxon>
        <taxon>Magnoliopsida</taxon>
        <taxon>eudicotyledons</taxon>
        <taxon>Gunneridae</taxon>
        <taxon>Pentapetalae</taxon>
        <taxon>rosids</taxon>
        <taxon>malvids</taxon>
        <taxon>Malvales</taxon>
        <taxon>Malvaceae</taxon>
        <taxon>Malvoideae</taxon>
        <taxon>Gossypium</taxon>
    </lineage>
</organism>
<keyword evidence="1" id="KW-1133">Transmembrane helix</keyword>
<feature type="transmembrane region" description="Helical" evidence="1">
    <location>
        <begin position="173"/>
        <end position="197"/>
    </location>
</feature>
<feature type="non-terminal residue" evidence="3">
    <location>
        <position position="1"/>
    </location>
</feature>
<dbReference type="PANTHER" id="PTHR46033:SF8">
    <property type="entry name" value="PROTEIN MAINTENANCE OF MERISTEMS-LIKE"/>
    <property type="match status" value="1"/>
</dbReference>
<keyword evidence="1" id="KW-0812">Transmembrane</keyword>
<reference evidence="3 4" key="1">
    <citation type="journal article" date="2019" name="Genome Biol. Evol.">
        <title>Insights into the evolution of the New World diploid cottons (Gossypium, subgenus Houzingenia) based on genome sequencing.</title>
        <authorList>
            <person name="Grover C.E."/>
            <person name="Arick M.A. 2nd"/>
            <person name="Thrash A."/>
            <person name="Conover J.L."/>
            <person name="Sanders W.S."/>
            <person name="Peterson D.G."/>
            <person name="Frelichowski J.E."/>
            <person name="Scheffler J.A."/>
            <person name="Scheffler B.E."/>
            <person name="Wendel J.F."/>
        </authorList>
    </citation>
    <scope>NUCLEOTIDE SEQUENCE [LARGE SCALE GENOMIC DNA]</scope>
    <source>
        <strain evidence="3">185</strain>
        <tissue evidence="3">Leaf</tissue>
    </source>
</reference>
<evidence type="ECO:0000256" key="1">
    <source>
        <dbReference type="SAM" id="Phobius"/>
    </source>
</evidence>
<gene>
    <name evidence="3" type="ORF">Goari_006247</name>
</gene>
<feature type="domain" description="Aminotransferase-like plant mobile" evidence="2">
    <location>
        <begin position="55"/>
        <end position="144"/>
    </location>
</feature>
<dbReference type="InterPro" id="IPR019557">
    <property type="entry name" value="AminoTfrase-like_pln_mobile"/>
</dbReference>
<keyword evidence="4" id="KW-1185">Reference proteome</keyword>
<name>A0A7J8XN07_GOSAI</name>
<proteinExistence type="predicted"/>
<dbReference type="Proteomes" id="UP000593577">
    <property type="component" value="Unassembled WGS sequence"/>
</dbReference>